<evidence type="ECO:0000313" key="3">
    <source>
        <dbReference type="EMBL" id="MFD2188233.1"/>
    </source>
</evidence>
<dbReference type="Pfam" id="PF07584">
    <property type="entry name" value="BatA"/>
    <property type="match status" value="1"/>
</dbReference>
<reference evidence="4" key="1">
    <citation type="journal article" date="2019" name="Int. J. Syst. Evol. Microbiol.">
        <title>The Global Catalogue of Microorganisms (GCM) 10K type strain sequencing project: providing services to taxonomists for standard genome sequencing and annotation.</title>
        <authorList>
            <consortium name="The Broad Institute Genomics Platform"/>
            <consortium name="The Broad Institute Genome Sequencing Center for Infectious Disease"/>
            <person name="Wu L."/>
            <person name="Ma J."/>
        </authorList>
    </citation>
    <scope>NUCLEOTIDE SEQUENCE [LARGE SCALE GENOMIC DNA]</scope>
    <source>
        <strain evidence="4">DT92</strain>
    </source>
</reference>
<keyword evidence="1" id="KW-0472">Membrane</keyword>
<evidence type="ECO:0000313" key="4">
    <source>
        <dbReference type="Proteomes" id="UP001597344"/>
    </source>
</evidence>
<organism evidence="3 4">
    <name type="scientific">Aquimarina celericrescens</name>
    <dbReference type="NCBI Taxonomy" id="1964542"/>
    <lineage>
        <taxon>Bacteria</taxon>
        <taxon>Pseudomonadati</taxon>
        <taxon>Bacteroidota</taxon>
        <taxon>Flavobacteriia</taxon>
        <taxon>Flavobacteriales</taxon>
        <taxon>Flavobacteriaceae</taxon>
        <taxon>Aquimarina</taxon>
    </lineage>
</organism>
<evidence type="ECO:0000259" key="2">
    <source>
        <dbReference type="Pfam" id="PF07584"/>
    </source>
</evidence>
<keyword evidence="1" id="KW-0812">Transmembrane</keyword>
<feature type="transmembrane region" description="Helical" evidence="1">
    <location>
        <begin position="56"/>
        <end position="75"/>
    </location>
</feature>
<keyword evidence="1" id="KW-1133">Transmembrane helix</keyword>
<feature type="transmembrane region" description="Helical" evidence="1">
    <location>
        <begin position="6"/>
        <end position="24"/>
    </location>
</feature>
<feature type="domain" description="Aerotolerance regulator N-terminal" evidence="2">
    <location>
        <begin position="1"/>
        <end position="76"/>
    </location>
</feature>
<dbReference type="Proteomes" id="UP001597344">
    <property type="component" value="Unassembled WGS sequence"/>
</dbReference>
<dbReference type="PANTHER" id="PTHR37464">
    <property type="entry name" value="BLL2463 PROTEIN"/>
    <property type="match status" value="1"/>
</dbReference>
<accession>A0ABW5AZ09</accession>
<evidence type="ECO:0000256" key="1">
    <source>
        <dbReference type="SAM" id="Phobius"/>
    </source>
</evidence>
<gene>
    <name evidence="3" type="ORF">ACFSJT_15625</name>
</gene>
<dbReference type="InterPro" id="IPR024163">
    <property type="entry name" value="Aerotolerance_reg_N"/>
</dbReference>
<protein>
    <submittedName>
        <fullName evidence="3">BatA domain-containing protein</fullName>
    </submittedName>
</protein>
<dbReference type="EMBL" id="JBHUHY010000016">
    <property type="protein sequence ID" value="MFD2188233.1"/>
    <property type="molecule type" value="Genomic_DNA"/>
</dbReference>
<proteinExistence type="predicted"/>
<comment type="caution">
    <text evidence="3">The sequence shown here is derived from an EMBL/GenBank/DDBJ whole genome shotgun (WGS) entry which is preliminary data.</text>
</comment>
<sequence length="433" mass="49793">MFFLNPTYLWAMLGLIVPVAIHLWSKKEGRTIKVGSTKLFNETDSQKSRTIQLNEWFLLLLRMLLIGMLVIIIAAPRIKKKVDAIPITYIVEPALLNNERIRTIIDTLEKGPSLRLLQVDLPELEEEDLDKDNHHKLSYYWQLIQEMEALNTDSIVVFTNGFLSGLRGSRPKMSKKISWVAINPGNKVRKELKAIRKENGVTLLSLSSDQQHVTFKKEVIAVNNNGYTLNSTKDSLLFDVDEKQERLAITLEKPVNILLNYQESLSNEATYINTALNVISKFLKTPIAVQRAKSMDTVDIERFDMVVWLSTDSIPQTSAKVLAYQPDELASRIIEPGSTKRVFYITKSLTSENIIEEHFSEQLLRILDFHNDIEEEIIKYDKRIVALEELLPVHIKPKVDTRNFSILDISKWLWGLLAILLMIERITAKLRNQ</sequence>
<name>A0ABW5AZ09_9FLAO</name>
<dbReference type="NCBIfam" id="TIGR02226">
    <property type="entry name" value="two_anch"/>
    <property type="match status" value="1"/>
</dbReference>
<keyword evidence="4" id="KW-1185">Reference proteome</keyword>
<dbReference type="PANTHER" id="PTHR37464:SF1">
    <property type="entry name" value="BLL2463 PROTEIN"/>
    <property type="match status" value="1"/>
</dbReference>
<dbReference type="RefSeq" id="WP_378321254.1">
    <property type="nucleotide sequence ID" value="NZ_JBHUHY010000016.1"/>
</dbReference>
<dbReference type="InterPro" id="IPR011933">
    <property type="entry name" value="Double_TM_dom"/>
</dbReference>